<dbReference type="Proteomes" id="UP001642900">
    <property type="component" value="Unassembled WGS sequence"/>
</dbReference>
<protein>
    <submittedName>
        <fullName evidence="2">Uncharacterized protein</fullName>
    </submittedName>
</protein>
<accession>A0A6G4WCA5</accession>
<reference evidence="2 3" key="1">
    <citation type="submission" date="2020-02" db="EMBL/GenBank/DDBJ databases">
        <title>Genome sequence of strain CCNWXJ40-4.</title>
        <authorList>
            <person name="Gao J."/>
            <person name="Sun J."/>
        </authorList>
    </citation>
    <scope>NUCLEOTIDE SEQUENCE [LARGE SCALE GENOMIC DNA]</scope>
    <source>
        <strain evidence="2 3">CCNWXJ 40-4</strain>
    </source>
</reference>
<keyword evidence="1" id="KW-1133">Transmembrane helix</keyword>
<gene>
    <name evidence="2" type="ORF">G6N73_14700</name>
</gene>
<comment type="caution">
    <text evidence="2">The sequence shown here is derived from an EMBL/GenBank/DDBJ whole genome shotgun (WGS) entry which is preliminary data.</text>
</comment>
<keyword evidence="1" id="KW-0472">Membrane</keyword>
<evidence type="ECO:0000313" key="3">
    <source>
        <dbReference type="Proteomes" id="UP001642900"/>
    </source>
</evidence>
<name>A0A6G4WCA5_9HYPH</name>
<sequence>MDRNALVPVMALAIINGIFSPFVIVVFLANWFWYPHTLLPASPQIISMFSALILSTLTLMVSGVPAALYSRLSQQSDGRIAGLIWLVFTALLTLPAVPNVIRALGFSA</sequence>
<proteinExistence type="predicted"/>
<feature type="transmembrane region" description="Helical" evidence="1">
    <location>
        <begin position="80"/>
        <end position="101"/>
    </location>
</feature>
<feature type="transmembrane region" description="Helical" evidence="1">
    <location>
        <begin position="45"/>
        <end position="68"/>
    </location>
</feature>
<feature type="transmembrane region" description="Helical" evidence="1">
    <location>
        <begin position="12"/>
        <end position="33"/>
    </location>
</feature>
<evidence type="ECO:0000256" key="1">
    <source>
        <dbReference type="SAM" id="Phobius"/>
    </source>
</evidence>
<keyword evidence="1" id="KW-0812">Transmembrane</keyword>
<organism evidence="2 3">
    <name type="scientific">Allomesorhizobium camelthorni</name>
    <dbReference type="NCBI Taxonomy" id="475069"/>
    <lineage>
        <taxon>Bacteria</taxon>
        <taxon>Pseudomonadati</taxon>
        <taxon>Pseudomonadota</taxon>
        <taxon>Alphaproteobacteria</taxon>
        <taxon>Hyphomicrobiales</taxon>
        <taxon>Phyllobacteriaceae</taxon>
        <taxon>Allomesorhizobium</taxon>
    </lineage>
</organism>
<keyword evidence="3" id="KW-1185">Reference proteome</keyword>
<evidence type="ECO:0000313" key="2">
    <source>
        <dbReference type="EMBL" id="NGO52412.1"/>
    </source>
</evidence>
<dbReference type="EMBL" id="JAAKZF010000017">
    <property type="protein sequence ID" value="NGO52412.1"/>
    <property type="molecule type" value="Genomic_DNA"/>
</dbReference>
<dbReference type="AlphaFoldDB" id="A0A6G4WCA5"/>
<dbReference type="RefSeq" id="WP_165028780.1">
    <property type="nucleotide sequence ID" value="NZ_JAAKZF010000017.1"/>
</dbReference>